<dbReference type="EMBL" id="WUTW01000002">
    <property type="protein sequence ID" value="MXQ65634.1"/>
    <property type="molecule type" value="Genomic_DNA"/>
</dbReference>
<name>A0A6I4WFC6_9ACTN</name>
<dbReference type="AlphaFoldDB" id="A0A6I4WFC6"/>
<accession>A0A6I4WFC6</accession>
<dbReference type="Pfam" id="PF16259">
    <property type="entry name" value="DUF4913"/>
    <property type="match status" value="1"/>
</dbReference>
<proteinExistence type="predicted"/>
<evidence type="ECO:0000313" key="2">
    <source>
        <dbReference type="Proteomes" id="UP000431901"/>
    </source>
</evidence>
<organism evidence="1 2">
    <name type="scientific">Actinomadura rayongensis</name>
    <dbReference type="NCBI Taxonomy" id="1429076"/>
    <lineage>
        <taxon>Bacteria</taxon>
        <taxon>Bacillati</taxon>
        <taxon>Actinomycetota</taxon>
        <taxon>Actinomycetes</taxon>
        <taxon>Streptosporangiales</taxon>
        <taxon>Thermomonosporaceae</taxon>
        <taxon>Actinomadura</taxon>
    </lineage>
</organism>
<reference evidence="1 2" key="1">
    <citation type="submission" date="2019-12" db="EMBL/GenBank/DDBJ databases">
        <title>Nocardia macrotermitis sp. nov. and Nocardia aurantia sp. nov., isolated from the gut of the fungus growing-termite Macrotermes natalensis.</title>
        <authorList>
            <person name="Christine B."/>
            <person name="Rene B."/>
        </authorList>
    </citation>
    <scope>NUCLEOTIDE SEQUENCE [LARGE SCALE GENOMIC DNA]</scope>
    <source>
        <strain evidence="1 2">DSM 102126</strain>
    </source>
</reference>
<protein>
    <submittedName>
        <fullName evidence="1">DUF4913 domain-containing protein</fullName>
    </submittedName>
</protein>
<evidence type="ECO:0000313" key="1">
    <source>
        <dbReference type="EMBL" id="MXQ65634.1"/>
    </source>
</evidence>
<dbReference type="InterPro" id="IPR032584">
    <property type="entry name" value="DUF4913"/>
</dbReference>
<sequence>MNEPNPADPAREGADSEPEKRVLQFATPEEWFTQYFAPHIRRKLGGSYTWCAEWWRHAEAISRIYALWMAWEHLRGEGPLGPSTWWLHHADPHLSVLMSRDNGPFAGCRPDRHNPPEPLPFKIAPSAVWRSSAFQDPR</sequence>
<dbReference type="RefSeq" id="WP_161103704.1">
    <property type="nucleotide sequence ID" value="NZ_JBHLYI010000006.1"/>
</dbReference>
<dbReference type="OrthoDB" id="4570343at2"/>
<dbReference type="Proteomes" id="UP000431901">
    <property type="component" value="Unassembled WGS sequence"/>
</dbReference>
<comment type="caution">
    <text evidence="1">The sequence shown here is derived from an EMBL/GenBank/DDBJ whole genome shotgun (WGS) entry which is preliminary data.</text>
</comment>
<gene>
    <name evidence="1" type="ORF">GQ466_16515</name>
</gene>
<keyword evidence="2" id="KW-1185">Reference proteome</keyword>